<dbReference type="GO" id="GO:0016787">
    <property type="term" value="F:hydrolase activity"/>
    <property type="evidence" value="ECO:0007669"/>
    <property type="project" value="UniProtKB-KW"/>
</dbReference>
<dbReference type="Gene3D" id="3.20.20.140">
    <property type="entry name" value="Metal-dependent hydrolases"/>
    <property type="match status" value="1"/>
</dbReference>
<evidence type="ECO:0000313" key="1">
    <source>
        <dbReference type="EMBL" id="MEX0372594.1"/>
    </source>
</evidence>
<dbReference type="PIRSF" id="PIRSF005902">
    <property type="entry name" value="DNase_TatD"/>
    <property type="match status" value="1"/>
</dbReference>
<dbReference type="PANTHER" id="PTHR46124:SF2">
    <property type="entry name" value="D-AMINOACYL-TRNA DEACYLASE"/>
    <property type="match status" value="1"/>
</dbReference>
<dbReference type="Pfam" id="PF01026">
    <property type="entry name" value="TatD_DNase"/>
    <property type="match status" value="1"/>
</dbReference>
<organism evidence="1 2">
    <name type="scientific">Spiribacter roseus</name>
    <dbReference type="NCBI Taxonomy" id="1855875"/>
    <lineage>
        <taxon>Bacteria</taxon>
        <taxon>Pseudomonadati</taxon>
        <taxon>Pseudomonadota</taxon>
        <taxon>Gammaproteobacteria</taxon>
        <taxon>Chromatiales</taxon>
        <taxon>Ectothiorhodospiraceae</taxon>
        <taxon>Spiribacter</taxon>
    </lineage>
</organism>
<evidence type="ECO:0000313" key="2">
    <source>
        <dbReference type="Proteomes" id="UP001556636"/>
    </source>
</evidence>
<dbReference type="SUPFAM" id="SSF51556">
    <property type="entry name" value="Metallo-dependent hydrolases"/>
    <property type="match status" value="1"/>
</dbReference>
<reference evidence="1 2" key="1">
    <citation type="submission" date="2024-02" db="EMBL/GenBank/DDBJ databases">
        <title>New especies of Spiribacter isolated from saline water.</title>
        <authorList>
            <person name="Leon M.J."/>
            <person name="De La Haba R."/>
            <person name="Sanchez-Porro C."/>
            <person name="Ventosa A."/>
        </authorList>
    </citation>
    <scope>NUCLEOTIDE SEQUENCE [LARGE SCALE GENOMIC DNA]</scope>
    <source>
        <strain evidence="2">ag22IC6-196</strain>
    </source>
</reference>
<sequence length="282" mass="30401">MQYSDLIDIGVNLTHARFDTDRAAVIERAIGAGVNGMVLTGVSLDESRAATALAARHPGFMAATAGVHPHHARDWSHASSQALAALLDAPSTVAVGETGLDYNRDFSPRTDQRAAFEAQLRLAVDHQRPVFLHQRDAEADFLAILRDHRAALPGAVLHCFTGDVAMIEACCALDLHFGITGWISDERRGAALREGVAEIPANRLMVETDAPFLLPKPVRQPAVKRRNEPAYLPHVVDAVAALRDESPACLAAWTSANARRFFSLPTPASHPPPDAAQQAPDR</sequence>
<proteinExistence type="predicted"/>
<gene>
    <name evidence="1" type="ORF">V6X51_03990</name>
</gene>
<dbReference type="PANTHER" id="PTHR46124">
    <property type="entry name" value="D-AMINOACYL-TRNA DEACYLASE"/>
    <property type="match status" value="1"/>
</dbReference>
<dbReference type="RefSeq" id="WP_367951210.1">
    <property type="nucleotide sequence ID" value="NZ_JBAKFG010000001.1"/>
</dbReference>
<comment type="caution">
    <text evidence="1">The sequence shown here is derived from an EMBL/GenBank/DDBJ whole genome shotgun (WGS) entry which is preliminary data.</text>
</comment>
<dbReference type="CDD" id="cd01310">
    <property type="entry name" value="TatD_DNAse"/>
    <property type="match status" value="1"/>
</dbReference>
<dbReference type="Proteomes" id="UP001556636">
    <property type="component" value="Unassembled WGS sequence"/>
</dbReference>
<name>A0ABV3RYP1_9GAMM</name>
<accession>A0ABV3RYP1</accession>
<keyword evidence="1" id="KW-0378">Hydrolase</keyword>
<dbReference type="InterPro" id="IPR001130">
    <property type="entry name" value="TatD-like"/>
</dbReference>
<dbReference type="InterPro" id="IPR032466">
    <property type="entry name" value="Metal_Hydrolase"/>
</dbReference>
<dbReference type="EMBL" id="JBAKFG010000001">
    <property type="protein sequence ID" value="MEX0372594.1"/>
    <property type="molecule type" value="Genomic_DNA"/>
</dbReference>
<keyword evidence="2" id="KW-1185">Reference proteome</keyword>
<protein>
    <submittedName>
        <fullName evidence="1">TatD family hydrolase</fullName>
    </submittedName>
</protein>